<feature type="binding site" evidence="14">
    <location>
        <position position="208"/>
    </location>
    <ligand>
        <name>FMN</name>
        <dbReference type="ChEBI" id="CHEBI:58210"/>
    </ligand>
</feature>
<feature type="region of interest" description="Disordered" evidence="15">
    <location>
        <begin position="1"/>
        <end position="22"/>
    </location>
</feature>
<comment type="similarity">
    <text evidence="12">Belongs to the dus family.</text>
</comment>
<evidence type="ECO:0000256" key="11">
    <source>
        <dbReference type="ARBA" id="ARBA00048802"/>
    </source>
</evidence>
<comment type="cofactor">
    <cofactor evidence="1 12 14">
        <name>FMN</name>
        <dbReference type="ChEBI" id="CHEBI:58210"/>
    </cofactor>
</comment>
<dbReference type="InterPro" id="IPR013785">
    <property type="entry name" value="Aldolase_TIM"/>
</dbReference>
<gene>
    <name evidence="17" type="ORF">OZSIB_3757</name>
</gene>
<evidence type="ECO:0000313" key="17">
    <source>
        <dbReference type="EMBL" id="RCK75318.1"/>
    </source>
</evidence>
<dbReference type="GO" id="GO:0000049">
    <property type="term" value="F:tRNA binding"/>
    <property type="evidence" value="ECO:0007669"/>
    <property type="project" value="UniProtKB-KW"/>
</dbReference>
<dbReference type="Gene3D" id="1.10.1200.80">
    <property type="entry name" value="Putative flavin oxidoreducatase, domain 2"/>
    <property type="match status" value="1"/>
</dbReference>
<feature type="domain" description="DUS-like FMN-binding" evidence="16">
    <location>
        <begin position="51"/>
        <end position="339"/>
    </location>
</feature>
<sequence>MSRCCPATPVVPEGPAPSASREPWELADIRSSTGLTAGFRIGGVALPNSLILAPMAGVADGPFRAVCARLGAGLTVSELANARALTLGSAPTVALTRFLGQPRPFAVQIFGADPDTMARAAALVEASGVCDLIDINMGCPVSKVVKTGAGAAMMKNPRLAGEVITAVRRAVSLPVTVKFRLGWSANQITVRDFTRMVLDRGVAAVAVHARTKEAGYTGRAQWELLAGLGAECGEVPFIANGDLATPEDLATVQKISGCRGFMVGRAAIGRPWVFAELLGRPLPDDGALRFRIFRWHLREMLMEHGAKGVALFRVHLFAYLRHHPGASQLRRRMCNERDPVVVQEAGRAFFAGRSPLPPAF</sequence>
<accession>A0A367ZB04</accession>
<dbReference type="EC" id="1.3.1.-" evidence="12"/>
<evidence type="ECO:0000256" key="6">
    <source>
        <dbReference type="ARBA" id="ARBA00022694"/>
    </source>
</evidence>
<comment type="catalytic activity">
    <reaction evidence="10">
        <text>a 5,6-dihydrouridine in tRNA + NADP(+) = a uridine in tRNA + NADPH + H(+)</text>
        <dbReference type="Rhea" id="RHEA:23624"/>
        <dbReference type="Rhea" id="RHEA-COMP:13339"/>
        <dbReference type="Rhea" id="RHEA-COMP:13887"/>
        <dbReference type="ChEBI" id="CHEBI:15378"/>
        <dbReference type="ChEBI" id="CHEBI:57783"/>
        <dbReference type="ChEBI" id="CHEBI:58349"/>
        <dbReference type="ChEBI" id="CHEBI:65315"/>
        <dbReference type="ChEBI" id="CHEBI:74443"/>
    </reaction>
</comment>
<keyword evidence="6 12" id="KW-0819">tRNA processing</keyword>
<dbReference type="GO" id="GO:0050660">
    <property type="term" value="F:flavin adenine dinucleotide binding"/>
    <property type="evidence" value="ECO:0007669"/>
    <property type="project" value="InterPro"/>
</dbReference>
<dbReference type="PANTHER" id="PTHR45846">
    <property type="entry name" value="TRNA-DIHYDROURIDINE(47) SYNTHASE [NAD(P)(+)]-LIKE"/>
    <property type="match status" value="1"/>
</dbReference>
<evidence type="ECO:0000256" key="7">
    <source>
        <dbReference type="ARBA" id="ARBA00022857"/>
    </source>
</evidence>
<dbReference type="GO" id="GO:0017150">
    <property type="term" value="F:tRNA dihydrouridine synthase activity"/>
    <property type="evidence" value="ECO:0007669"/>
    <property type="project" value="InterPro"/>
</dbReference>
<dbReference type="SUPFAM" id="SSF51395">
    <property type="entry name" value="FMN-linked oxidoreductases"/>
    <property type="match status" value="1"/>
</dbReference>
<evidence type="ECO:0000256" key="9">
    <source>
        <dbReference type="ARBA" id="ARBA00023002"/>
    </source>
</evidence>
<proteinExistence type="inferred from homology"/>
<comment type="catalytic activity">
    <reaction evidence="11">
        <text>a 5,6-dihydrouridine in tRNA + NAD(+) = a uridine in tRNA + NADH + H(+)</text>
        <dbReference type="Rhea" id="RHEA:54452"/>
        <dbReference type="Rhea" id="RHEA-COMP:13339"/>
        <dbReference type="Rhea" id="RHEA-COMP:13887"/>
        <dbReference type="ChEBI" id="CHEBI:15378"/>
        <dbReference type="ChEBI" id="CHEBI:57540"/>
        <dbReference type="ChEBI" id="CHEBI:57945"/>
        <dbReference type="ChEBI" id="CHEBI:65315"/>
        <dbReference type="ChEBI" id="CHEBI:74443"/>
    </reaction>
</comment>
<dbReference type="InterPro" id="IPR001269">
    <property type="entry name" value="DUS_fam"/>
</dbReference>
<keyword evidence="7" id="KW-0521">NADP</keyword>
<dbReference type="InterPro" id="IPR018517">
    <property type="entry name" value="tRNA_hU_synthase_CS"/>
</dbReference>
<evidence type="ECO:0000256" key="12">
    <source>
        <dbReference type="PIRNR" id="PIRNR006621"/>
    </source>
</evidence>
<dbReference type="InterPro" id="IPR035587">
    <property type="entry name" value="DUS-like_FMN-bd"/>
</dbReference>
<dbReference type="Proteomes" id="UP000252355">
    <property type="component" value="Unassembled WGS sequence"/>
</dbReference>
<reference evidence="17 18" key="1">
    <citation type="submission" date="2018-05" db="EMBL/GenBank/DDBJ databases">
        <title>A metagenomic window into the 2 km-deep terrestrial subsurface aquifer revealed taxonomically and functionally diverse microbial community comprising novel uncultured bacterial lineages.</title>
        <authorList>
            <person name="Kadnikov V.V."/>
            <person name="Mardanov A.V."/>
            <person name="Beletsky A.V."/>
            <person name="Banks D."/>
            <person name="Pimenov N.V."/>
            <person name="Frank Y.A."/>
            <person name="Karnachuk O.V."/>
            <person name="Ravin N.V."/>
        </authorList>
    </citation>
    <scope>NUCLEOTIDE SEQUENCE [LARGE SCALE GENOMIC DNA]</scope>
    <source>
        <strain evidence="17">BY5</strain>
    </source>
</reference>
<evidence type="ECO:0000256" key="8">
    <source>
        <dbReference type="ARBA" id="ARBA00022884"/>
    </source>
</evidence>
<dbReference type="CDD" id="cd02801">
    <property type="entry name" value="DUS_like_FMN"/>
    <property type="match status" value="1"/>
</dbReference>
<feature type="binding site" evidence="14">
    <location>
        <begin position="54"/>
        <end position="56"/>
    </location>
    <ligand>
        <name>FMN</name>
        <dbReference type="ChEBI" id="CHEBI:58210"/>
    </ligand>
</feature>
<name>A0A367ZB04_9BACT</name>
<feature type="binding site" evidence="14">
    <location>
        <position position="178"/>
    </location>
    <ligand>
        <name>FMN</name>
        <dbReference type="ChEBI" id="CHEBI:58210"/>
    </ligand>
</feature>
<feature type="active site" description="Proton donor" evidence="13">
    <location>
        <position position="139"/>
    </location>
</feature>
<dbReference type="Pfam" id="PF01207">
    <property type="entry name" value="Dus"/>
    <property type="match status" value="1"/>
</dbReference>
<dbReference type="Gene3D" id="3.20.20.70">
    <property type="entry name" value="Aldolase class I"/>
    <property type="match status" value="1"/>
</dbReference>
<comment type="caution">
    <text evidence="17">The sequence shown here is derived from an EMBL/GenBank/DDBJ whole genome shotgun (WGS) entry which is preliminary data.</text>
</comment>
<evidence type="ECO:0000256" key="1">
    <source>
        <dbReference type="ARBA" id="ARBA00001917"/>
    </source>
</evidence>
<evidence type="ECO:0000256" key="13">
    <source>
        <dbReference type="PIRSR" id="PIRSR006621-1"/>
    </source>
</evidence>
<keyword evidence="14" id="KW-0547">Nucleotide-binding</keyword>
<dbReference type="PROSITE" id="PS01136">
    <property type="entry name" value="UPF0034"/>
    <property type="match status" value="1"/>
</dbReference>
<evidence type="ECO:0000313" key="18">
    <source>
        <dbReference type="Proteomes" id="UP000252355"/>
    </source>
</evidence>
<evidence type="ECO:0000256" key="3">
    <source>
        <dbReference type="ARBA" id="ARBA00022555"/>
    </source>
</evidence>
<dbReference type="EMBL" id="QOQW01000039">
    <property type="protein sequence ID" value="RCK75318.1"/>
    <property type="molecule type" value="Genomic_DNA"/>
</dbReference>
<feature type="binding site" evidence="14">
    <location>
        <position position="108"/>
    </location>
    <ligand>
        <name>FMN</name>
        <dbReference type="ChEBI" id="CHEBI:58210"/>
    </ligand>
</feature>
<dbReference type="AlphaFoldDB" id="A0A367ZB04"/>
<dbReference type="PANTHER" id="PTHR45846:SF1">
    <property type="entry name" value="TRNA-DIHYDROURIDINE(47) SYNTHASE [NAD(P)(+)]-LIKE"/>
    <property type="match status" value="1"/>
</dbReference>
<evidence type="ECO:0000256" key="14">
    <source>
        <dbReference type="PIRSR" id="PIRSR006621-2"/>
    </source>
</evidence>
<evidence type="ECO:0000256" key="4">
    <source>
        <dbReference type="ARBA" id="ARBA00022630"/>
    </source>
</evidence>
<comment type="function">
    <text evidence="2 12">Catalyzes the synthesis of 5,6-dihydrouridine (D), a modified base found in the D-loop of most tRNAs, via the reduction of the C5-C6 double bond in target uridines.</text>
</comment>
<evidence type="ECO:0000256" key="5">
    <source>
        <dbReference type="ARBA" id="ARBA00022643"/>
    </source>
</evidence>
<dbReference type="InterPro" id="IPR024036">
    <property type="entry name" value="tRNA-dHydroUridine_Synthase_C"/>
</dbReference>
<protein>
    <recommendedName>
        <fullName evidence="12">tRNA-dihydrouridine synthase</fullName>
        <ecNumber evidence="12">1.3.1.-</ecNumber>
    </recommendedName>
</protein>
<keyword evidence="8" id="KW-0694">RNA-binding</keyword>
<evidence type="ECO:0000259" key="16">
    <source>
        <dbReference type="Pfam" id="PF01207"/>
    </source>
</evidence>
<keyword evidence="5 12" id="KW-0288">FMN</keyword>
<dbReference type="PIRSF" id="PIRSF006621">
    <property type="entry name" value="Dus"/>
    <property type="match status" value="1"/>
</dbReference>
<keyword evidence="3" id="KW-0820">tRNA-binding</keyword>
<feature type="binding site" evidence="14">
    <location>
        <begin position="264"/>
        <end position="265"/>
    </location>
    <ligand>
        <name>FMN</name>
        <dbReference type="ChEBI" id="CHEBI:58210"/>
    </ligand>
</feature>
<organism evidence="17 18">
    <name type="scientific">Candidatus Ozemobacter sibiricus</name>
    <dbReference type="NCBI Taxonomy" id="2268124"/>
    <lineage>
        <taxon>Bacteria</taxon>
        <taxon>Candidatus Ozemobacteria</taxon>
        <taxon>Candidatus Ozemobacterales</taxon>
        <taxon>Candidatus Ozemobacteraceae</taxon>
        <taxon>Candidatus Ozemobacter</taxon>
    </lineage>
</organism>
<evidence type="ECO:0000256" key="2">
    <source>
        <dbReference type="ARBA" id="ARBA00002790"/>
    </source>
</evidence>
<evidence type="ECO:0000256" key="10">
    <source>
        <dbReference type="ARBA" id="ARBA00048205"/>
    </source>
</evidence>
<keyword evidence="9 12" id="KW-0560">Oxidoreductase</keyword>
<keyword evidence="4 12" id="KW-0285">Flavoprotein</keyword>
<evidence type="ECO:0000256" key="15">
    <source>
        <dbReference type="SAM" id="MobiDB-lite"/>
    </source>
</evidence>